<dbReference type="PANTHER" id="PTHR48098:SF6">
    <property type="entry name" value="FERRI-BACILLIBACTIN ESTERASE BESA"/>
    <property type="match status" value="1"/>
</dbReference>
<dbReference type="GO" id="GO:0016787">
    <property type="term" value="F:hydrolase activity"/>
    <property type="evidence" value="ECO:0007669"/>
    <property type="project" value="UniProtKB-KW"/>
</dbReference>
<proteinExistence type="predicted"/>
<sequence>MKKIYAFIGILVLLVNCKSKQATYRDPVPNHDTITIVSKHVNETRIINIWTPPGYDTSTDSFPVLYMPDGGVKEDFPHIANTLSKLLSENKIPPFILVGIENTERGRDLTGASEAEDDKQYCPITDGAKNFRAFITEELMPEINAIYRTTKVKGIIGESLAGLFVMETFFVQPTAFNFYIAMDPSLWWNNHYLSSHAEMLLSKLPDTKLKLWFAGSSVEDISQYTRSVEKALISHAPETLTWKYADEPKEKHHTIFRATKEKALIWSLNDN</sequence>
<dbReference type="InterPro" id="IPR050583">
    <property type="entry name" value="Mycobacterial_A85_antigen"/>
</dbReference>
<keyword evidence="2" id="KW-1185">Reference proteome</keyword>
<dbReference type="EMBL" id="BAABBI010000004">
    <property type="protein sequence ID" value="GAA3790378.1"/>
    <property type="molecule type" value="Genomic_DNA"/>
</dbReference>
<evidence type="ECO:0000313" key="1">
    <source>
        <dbReference type="EMBL" id="GAA3790378.1"/>
    </source>
</evidence>
<dbReference type="PANTHER" id="PTHR48098">
    <property type="entry name" value="ENTEROCHELIN ESTERASE-RELATED"/>
    <property type="match status" value="1"/>
</dbReference>
<dbReference type="SUPFAM" id="SSF53474">
    <property type="entry name" value="alpha/beta-Hydrolases"/>
    <property type="match status" value="1"/>
</dbReference>
<reference evidence="2" key="1">
    <citation type="journal article" date="2019" name="Int. J. Syst. Evol. Microbiol.">
        <title>The Global Catalogue of Microorganisms (GCM) 10K type strain sequencing project: providing services to taxonomists for standard genome sequencing and annotation.</title>
        <authorList>
            <consortium name="The Broad Institute Genomics Platform"/>
            <consortium name="The Broad Institute Genome Sequencing Center for Infectious Disease"/>
            <person name="Wu L."/>
            <person name="Ma J."/>
        </authorList>
    </citation>
    <scope>NUCLEOTIDE SEQUENCE [LARGE SCALE GENOMIC DNA]</scope>
    <source>
        <strain evidence="2">JCM 17525</strain>
    </source>
</reference>
<dbReference type="Proteomes" id="UP001501456">
    <property type="component" value="Unassembled WGS sequence"/>
</dbReference>
<name>A0ABP7HEL1_9FLAO</name>
<protein>
    <submittedName>
        <fullName evidence="1">Alpha/beta hydrolase</fullName>
    </submittedName>
</protein>
<accession>A0ABP7HEL1</accession>
<dbReference type="InterPro" id="IPR000801">
    <property type="entry name" value="Esterase-like"/>
</dbReference>
<gene>
    <name evidence="1" type="ORF">GCM10022271_23370</name>
</gene>
<dbReference type="Gene3D" id="3.40.50.1820">
    <property type="entry name" value="alpha/beta hydrolase"/>
    <property type="match status" value="1"/>
</dbReference>
<comment type="caution">
    <text evidence="1">The sequence shown here is derived from an EMBL/GenBank/DDBJ whole genome shotgun (WGS) entry which is preliminary data.</text>
</comment>
<evidence type="ECO:0000313" key="2">
    <source>
        <dbReference type="Proteomes" id="UP001501456"/>
    </source>
</evidence>
<keyword evidence="1" id="KW-0378">Hydrolase</keyword>
<dbReference type="Pfam" id="PF00756">
    <property type="entry name" value="Esterase"/>
    <property type="match status" value="1"/>
</dbReference>
<organism evidence="1 2">
    <name type="scientific">Corallibacter vietnamensis</name>
    <dbReference type="NCBI Taxonomy" id="904130"/>
    <lineage>
        <taxon>Bacteria</taxon>
        <taxon>Pseudomonadati</taxon>
        <taxon>Bacteroidota</taxon>
        <taxon>Flavobacteriia</taxon>
        <taxon>Flavobacteriales</taxon>
        <taxon>Flavobacteriaceae</taxon>
        <taxon>Corallibacter</taxon>
    </lineage>
</organism>
<dbReference type="InterPro" id="IPR029058">
    <property type="entry name" value="AB_hydrolase_fold"/>
</dbReference>
<dbReference type="RefSeq" id="WP_344730785.1">
    <property type="nucleotide sequence ID" value="NZ_BAABBI010000004.1"/>
</dbReference>